<keyword evidence="1" id="KW-0472">Membrane</keyword>
<keyword evidence="3" id="KW-1185">Reference proteome</keyword>
<keyword evidence="1" id="KW-0812">Transmembrane</keyword>
<reference evidence="2" key="1">
    <citation type="submission" date="2022-07" db="EMBL/GenBank/DDBJ databases">
        <title>Tahibacter sp., a new gammaproteobacterium isolated from the silt sample collected at pig farm.</title>
        <authorList>
            <person name="Chen H."/>
        </authorList>
    </citation>
    <scope>NUCLEOTIDE SEQUENCE</scope>
    <source>
        <strain evidence="2">P2K</strain>
    </source>
</reference>
<dbReference type="EMBL" id="JANFQO010000006">
    <property type="protein sequence ID" value="MCQ4164667.1"/>
    <property type="molecule type" value="Genomic_DNA"/>
</dbReference>
<evidence type="ECO:0000313" key="2">
    <source>
        <dbReference type="EMBL" id="MCQ4164667.1"/>
    </source>
</evidence>
<name>A0ABT1QQW5_9GAMM</name>
<organism evidence="2 3">
    <name type="scientific">Tahibacter harae</name>
    <dbReference type="NCBI Taxonomy" id="2963937"/>
    <lineage>
        <taxon>Bacteria</taxon>
        <taxon>Pseudomonadati</taxon>
        <taxon>Pseudomonadota</taxon>
        <taxon>Gammaproteobacteria</taxon>
        <taxon>Lysobacterales</taxon>
        <taxon>Rhodanobacteraceae</taxon>
        <taxon>Tahibacter</taxon>
    </lineage>
</organism>
<evidence type="ECO:0000256" key="1">
    <source>
        <dbReference type="SAM" id="Phobius"/>
    </source>
</evidence>
<accession>A0ABT1QQW5</accession>
<feature type="transmembrane region" description="Helical" evidence="1">
    <location>
        <begin position="69"/>
        <end position="89"/>
    </location>
</feature>
<dbReference type="RefSeq" id="WP_255913545.1">
    <property type="nucleotide sequence ID" value="NZ_JANFQO010000006.1"/>
</dbReference>
<keyword evidence="1" id="KW-1133">Transmembrane helix</keyword>
<comment type="caution">
    <text evidence="2">The sequence shown here is derived from an EMBL/GenBank/DDBJ whole genome shotgun (WGS) entry which is preliminary data.</text>
</comment>
<feature type="transmembrane region" description="Helical" evidence="1">
    <location>
        <begin position="101"/>
        <end position="125"/>
    </location>
</feature>
<protein>
    <recommendedName>
        <fullName evidence="4">DUF1440 domain-containing protein</fullName>
    </recommendedName>
</protein>
<dbReference type="Proteomes" id="UP001165498">
    <property type="component" value="Unassembled WGS sequence"/>
</dbReference>
<feature type="transmembrane region" description="Helical" evidence="1">
    <location>
        <begin position="20"/>
        <end position="40"/>
    </location>
</feature>
<evidence type="ECO:0000313" key="3">
    <source>
        <dbReference type="Proteomes" id="UP001165498"/>
    </source>
</evidence>
<proteinExistence type="predicted"/>
<gene>
    <name evidence="2" type="ORF">NM961_08080</name>
</gene>
<evidence type="ECO:0008006" key="4">
    <source>
        <dbReference type="Google" id="ProtNLM"/>
    </source>
</evidence>
<feature type="transmembrane region" description="Helical" evidence="1">
    <location>
        <begin position="137"/>
        <end position="155"/>
    </location>
</feature>
<sequence>MNAIASSPSVRHRSALRACLQAGVLAGSLDLLYVFLFHGVRGISPERILQYIASGLQGRAAFEGGHASAALGAAAHYFILIVAAALYLAASRHLPWLRRQAAAAGVLYGAAIYTTMNFVIVPLSAASPGQGSDLARITNLLMHLFVIGPAIALGLRRWSSPAG</sequence>